<dbReference type="SFLD" id="SFLDS00003">
    <property type="entry name" value="Haloacid_Dehalogenase"/>
    <property type="match status" value="1"/>
</dbReference>
<evidence type="ECO:0000313" key="1">
    <source>
        <dbReference type="EMBL" id="GLX81284.1"/>
    </source>
</evidence>
<dbReference type="Gene3D" id="3.40.50.1000">
    <property type="entry name" value="HAD superfamily/HAD-like"/>
    <property type="match status" value="1"/>
</dbReference>
<dbReference type="EMBL" id="BSSU01000003">
    <property type="protein sequence ID" value="GLX81284.1"/>
    <property type="molecule type" value="Genomic_DNA"/>
</dbReference>
<organism evidence="1 2">
    <name type="scientific">Thalassotalea eurytherma</name>
    <dbReference type="NCBI Taxonomy" id="1144278"/>
    <lineage>
        <taxon>Bacteria</taxon>
        <taxon>Pseudomonadati</taxon>
        <taxon>Pseudomonadota</taxon>
        <taxon>Gammaproteobacteria</taxon>
        <taxon>Alteromonadales</taxon>
        <taxon>Colwelliaceae</taxon>
        <taxon>Thalassotalea</taxon>
    </lineage>
</organism>
<keyword evidence="2" id="KW-1185">Reference proteome</keyword>
<dbReference type="Pfam" id="PF05045">
    <property type="entry name" value="RgpF"/>
    <property type="match status" value="1"/>
</dbReference>
<name>A0ABQ6H057_9GAMM</name>
<dbReference type="InterPro" id="IPR036412">
    <property type="entry name" value="HAD-like_sf"/>
</dbReference>
<dbReference type="InterPro" id="IPR023214">
    <property type="entry name" value="HAD_sf"/>
</dbReference>
<reference evidence="1 2" key="1">
    <citation type="submission" date="2023-03" db="EMBL/GenBank/DDBJ databases">
        <title>Draft genome sequence of Thalassotalea eurytherma JCM 18482T.</title>
        <authorList>
            <person name="Sawabe T."/>
        </authorList>
    </citation>
    <scope>NUCLEOTIDE SEQUENCE [LARGE SCALE GENOMIC DNA]</scope>
    <source>
        <strain evidence="1 2">JCM 18482</strain>
    </source>
</reference>
<evidence type="ECO:0008006" key="3">
    <source>
        <dbReference type="Google" id="ProtNLM"/>
    </source>
</evidence>
<dbReference type="SFLD" id="SFLDG01129">
    <property type="entry name" value="C1.5:_HAD__Beta-PGM__Phosphata"/>
    <property type="match status" value="1"/>
</dbReference>
<proteinExistence type="predicted"/>
<protein>
    <recommendedName>
        <fullName evidence="3">Glycosyl transferase family 1</fullName>
    </recommendedName>
</protein>
<accession>A0ABQ6H057</accession>
<dbReference type="Gene3D" id="1.10.150.400">
    <property type="match status" value="1"/>
</dbReference>
<dbReference type="RefSeq" id="WP_284206606.1">
    <property type="nucleotide sequence ID" value="NZ_BSSU01000003.1"/>
</dbReference>
<evidence type="ECO:0000313" key="2">
    <source>
        <dbReference type="Proteomes" id="UP001157133"/>
    </source>
</evidence>
<comment type="caution">
    <text evidence="1">The sequence shown here is derived from an EMBL/GenBank/DDBJ whole genome shotgun (WGS) entry which is preliminary data.</text>
</comment>
<dbReference type="SUPFAM" id="SSF56784">
    <property type="entry name" value="HAD-like"/>
    <property type="match status" value="1"/>
</dbReference>
<dbReference type="InterPro" id="IPR007739">
    <property type="entry name" value="RgpF"/>
</dbReference>
<dbReference type="Proteomes" id="UP001157133">
    <property type="component" value="Unassembled WGS sequence"/>
</dbReference>
<gene>
    <name evidence="1" type="ORF">theurythT_07360</name>
</gene>
<sequence>MIKRIVRAAKRRARVGLKAVRKPNTIKMYKQAVDEGLFDAEYYQQKYGKFVSDYAAFQDYLAKSSFANVNPSSKFDTEQYLRTNVDVYHAGSGALQHYLAQGKTEDRAISNAIERWHPKNVLLPEIGDSWKNQKVALCLHIFYDDFIDRFATCIADFPVDVDVFLAVKDSAMEVRAKSVFCKLTTVKQVKTCVAANQGRNFGPMLVEFSDELLNYDLVAHAHSKKSLYSGREQFQWSDYLNQFLLKDRHVVANVLRLFEQNEDLGIYYPTSFWMMPSWVHNWTCNKGFAQPFVDEWELDISDNFLVYPVGGMFWAKPKALKQWLEKSYQYDNFPEEPLPADGSYLHAMERALGLLAEKNGYKQFFYYPESSEFTTDKSFIFNHYHKNAFDLGGTLSNFDIVSFDVFDTLLRRKYFEPDYAKFLLAKEFVSTGLVSHEHEFIEKRNQAEFAVRQTKNFQGDVSIYETYQELAKQFNWTPEQANSYADEEFEYDLLMTKPKDEMVDLANELAHMGKEIWLITDIYYTAKQVELMLKKIGLVAPYKLFVSSELGLRKDNTTMWHHVNGLLSRSEKSFIHVGDNVRSDAQLCGDLGLTTMHILNPYDKWRLAGFDNVLTGPLDEKNILKWGPLVNNFGRYPFFGEQ</sequence>